<comment type="caution">
    <text evidence="1">The sequence shown here is derived from an EMBL/GenBank/DDBJ whole genome shotgun (WGS) entry which is preliminary data.</text>
</comment>
<proteinExistence type="predicted"/>
<accession>A0ACC6V467</accession>
<name>A0ACC6V467_9CREN</name>
<feature type="non-terminal residue" evidence="1">
    <location>
        <position position="70"/>
    </location>
</feature>
<gene>
    <name evidence="1" type="ORF">TU35_009470</name>
</gene>
<dbReference type="Proteomes" id="UP000033636">
    <property type="component" value="Unassembled WGS sequence"/>
</dbReference>
<reference evidence="1" key="1">
    <citation type="submission" date="2024-07" db="EMBL/GenBank/DDBJ databases">
        <title>Metagenome and Metagenome-Assembled Genomes of Archaea from a hot spring from the geothermal field of Los Azufres, Mexico.</title>
        <authorList>
            <person name="Marin-Paredes R."/>
            <person name="Martinez-Romero E."/>
            <person name="Servin-Garciduenas L.E."/>
        </authorList>
    </citation>
    <scope>NUCLEOTIDE SEQUENCE</scope>
</reference>
<sequence>MSDKWYRLSVEVHRRFGGKFSTMPKVPVTSMDDFAVYYSPGVAEVSRRIAEDPDLSFELTSRWNVIAVMS</sequence>
<dbReference type="EMBL" id="JZWT02000035">
    <property type="protein sequence ID" value="MFB6491440.1"/>
    <property type="molecule type" value="Genomic_DNA"/>
</dbReference>
<evidence type="ECO:0000313" key="1">
    <source>
        <dbReference type="EMBL" id="MFB6491440.1"/>
    </source>
</evidence>
<organism evidence="1 2">
    <name type="scientific">Thermoproteus sp. AZ2</name>
    <dbReference type="NCBI Taxonomy" id="1609232"/>
    <lineage>
        <taxon>Archaea</taxon>
        <taxon>Thermoproteota</taxon>
        <taxon>Thermoprotei</taxon>
        <taxon>Thermoproteales</taxon>
        <taxon>Thermoproteaceae</taxon>
        <taxon>Thermoproteus</taxon>
    </lineage>
</organism>
<protein>
    <submittedName>
        <fullName evidence="1">Malate dehydrogenase</fullName>
    </submittedName>
</protein>
<evidence type="ECO:0000313" key="2">
    <source>
        <dbReference type="Proteomes" id="UP000033636"/>
    </source>
</evidence>